<organism evidence="1 2">
    <name type="scientific">Mycena sanguinolenta</name>
    <dbReference type="NCBI Taxonomy" id="230812"/>
    <lineage>
        <taxon>Eukaryota</taxon>
        <taxon>Fungi</taxon>
        <taxon>Dikarya</taxon>
        <taxon>Basidiomycota</taxon>
        <taxon>Agaricomycotina</taxon>
        <taxon>Agaricomycetes</taxon>
        <taxon>Agaricomycetidae</taxon>
        <taxon>Agaricales</taxon>
        <taxon>Marasmiineae</taxon>
        <taxon>Mycenaceae</taxon>
        <taxon>Mycena</taxon>
    </lineage>
</organism>
<accession>A0A8H6ZGJ4</accession>
<evidence type="ECO:0000313" key="2">
    <source>
        <dbReference type="Proteomes" id="UP000623467"/>
    </source>
</evidence>
<proteinExistence type="predicted"/>
<evidence type="ECO:0000313" key="1">
    <source>
        <dbReference type="EMBL" id="KAF7377357.1"/>
    </source>
</evidence>
<gene>
    <name evidence="1" type="ORF">MSAN_00156700</name>
</gene>
<dbReference type="EMBL" id="JACAZH010000001">
    <property type="protein sequence ID" value="KAF7377357.1"/>
    <property type="molecule type" value="Genomic_DNA"/>
</dbReference>
<dbReference type="Proteomes" id="UP000623467">
    <property type="component" value="Unassembled WGS sequence"/>
</dbReference>
<reference evidence="1" key="1">
    <citation type="submission" date="2020-05" db="EMBL/GenBank/DDBJ databases">
        <title>Mycena genomes resolve the evolution of fungal bioluminescence.</title>
        <authorList>
            <person name="Tsai I.J."/>
        </authorList>
    </citation>
    <scope>NUCLEOTIDE SEQUENCE</scope>
    <source>
        <strain evidence="1">160909Yilan</strain>
    </source>
</reference>
<sequence>MFLPELESDMQMDIDSSDTNFAQLMSEFGQVSEAEKLGPDATRLLLQQEFEQMLENAYHDPALDNDDEDTHCFDPDLVEDSAYFHYPNKTPSTLGFPHTPETLGNPLEAPTTHHSFSRCFRRKTIASAVPTATSQKDPYLLQRVSSKSQSSIPELKLLADIAYWVFRRSFIPPRWSPATSRQDLGVAAF</sequence>
<name>A0A8H6ZGJ4_9AGAR</name>
<protein>
    <submittedName>
        <fullName evidence="1">Uncharacterized protein</fullName>
    </submittedName>
</protein>
<keyword evidence="2" id="KW-1185">Reference proteome</keyword>
<dbReference type="AlphaFoldDB" id="A0A8H6ZGJ4"/>
<comment type="caution">
    <text evidence="1">The sequence shown here is derived from an EMBL/GenBank/DDBJ whole genome shotgun (WGS) entry which is preliminary data.</text>
</comment>